<dbReference type="CDD" id="cd20293">
    <property type="entry name" value="cupin_HutD_N"/>
    <property type="match status" value="1"/>
</dbReference>
<proteinExistence type="predicted"/>
<sequence length="193" mass="22449">MIEQLTTAHYKKMRWKNGAGYTVELARSEGESLDVFDWRISMADVKSAGEFSKFHGMQRILTVLDGQGIVLNVDDDHRHLKTLQSVQFSGERDVSCELPHGQIQDFNLIYDPQKVNARYQWISEPTTSEIFSSSDLIFIFNQSLELLEIEIDQQVFHLKHQESLKIQYEKLLKFIVLRESILKQTCLIELTKI</sequence>
<dbReference type="SUPFAM" id="SSF51182">
    <property type="entry name" value="RmlC-like cupins"/>
    <property type="match status" value="1"/>
</dbReference>
<keyword evidence="2" id="KW-1185">Reference proteome</keyword>
<dbReference type="InterPro" id="IPR011051">
    <property type="entry name" value="RmlC_Cupin_sf"/>
</dbReference>
<dbReference type="PANTHER" id="PTHR37943:SF1">
    <property type="entry name" value="PROTEIN VES"/>
    <property type="match status" value="1"/>
</dbReference>
<dbReference type="InterPro" id="IPR010282">
    <property type="entry name" value="Uncharacterised_HutD/Ves"/>
</dbReference>
<dbReference type="Gene3D" id="2.60.120.10">
    <property type="entry name" value="Jelly Rolls"/>
    <property type="match status" value="1"/>
</dbReference>
<accession>A0A4Q6XF98</accession>
<dbReference type="Pfam" id="PF05962">
    <property type="entry name" value="HutD"/>
    <property type="match status" value="1"/>
</dbReference>
<dbReference type="EMBL" id="SGIM01000014">
    <property type="protein sequence ID" value="RZF49895.1"/>
    <property type="molecule type" value="Genomic_DNA"/>
</dbReference>
<reference evidence="1 2" key="1">
    <citation type="submission" date="2019-02" db="EMBL/GenBank/DDBJ databases">
        <title>The draft genome of Acinetobacter halotolerans strain JCM 31009.</title>
        <authorList>
            <person name="Qin J."/>
            <person name="Feng Y."/>
            <person name="Nemec A."/>
            <person name="Zong Z."/>
        </authorList>
    </citation>
    <scope>NUCLEOTIDE SEQUENCE [LARGE SCALE GENOMIC DNA]</scope>
    <source>
        <strain evidence="1 2">JCM 31009</strain>
    </source>
</reference>
<comment type="caution">
    <text evidence="1">The sequence shown here is derived from an EMBL/GenBank/DDBJ whole genome shotgun (WGS) entry which is preliminary data.</text>
</comment>
<evidence type="ECO:0000313" key="2">
    <source>
        <dbReference type="Proteomes" id="UP000292110"/>
    </source>
</evidence>
<dbReference type="PANTHER" id="PTHR37943">
    <property type="entry name" value="PROTEIN VES"/>
    <property type="match status" value="1"/>
</dbReference>
<protein>
    <submittedName>
        <fullName evidence="1">HutD family protein</fullName>
    </submittedName>
</protein>
<dbReference type="InterPro" id="IPR014710">
    <property type="entry name" value="RmlC-like_jellyroll"/>
</dbReference>
<organism evidence="1 2">
    <name type="scientific">Acinetobacter halotolerans</name>
    <dbReference type="NCBI Taxonomy" id="1752076"/>
    <lineage>
        <taxon>Bacteria</taxon>
        <taxon>Pseudomonadati</taxon>
        <taxon>Pseudomonadota</taxon>
        <taxon>Gammaproteobacteria</taxon>
        <taxon>Moraxellales</taxon>
        <taxon>Moraxellaceae</taxon>
        <taxon>Acinetobacter</taxon>
    </lineage>
</organism>
<gene>
    <name evidence="1" type="ORF">EXE30_14205</name>
</gene>
<evidence type="ECO:0000313" key="1">
    <source>
        <dbReference type="EMBL" id="RZF49895.1"/>
    </source>
</evidence>
<dbReference type="Proteomes" id="UP000292110">
    <property type="component" value="Unassembled WGS sequence"/>
</dbReference>
<dbReference type="AlphaFoldDB" id="A0A4Q6XF98"/>
<dbReference type="RefSeq" id="WP_130162963.1">
    <property type="nucleotide sequence ID" value="NZ_SGIM01000014.1"/>
</dbReference>
<name>A0A4Q6XF98_9GAMM</name>